<dbReference type="Pfam" id="PF02607">
    <property type="entry name" value="B12-binding_2"/>
    <property type="match status" value="1"/>
</dbReference>
<dbReference type="InterPro" id="IPR000551">
    <property type="entry name" value="MerR-type_HTH_dom"/>
</dbReference>
<reference evidence="4 5" key="1">
    <citation type="submission" date="2024-09" db="EMBL/GenBank/DDBJ databases">
        <authorList>
            <person name="Lee S.D."/>
        </authorList>
    </citation>
    <scope>NUCLEOTIDE SEQUENCE [LARGE SCALE GENOMIC DNA]</scope>
    <source>
        <strain evidence="4 5">N8-3</strain>
    </source>
</reference>
<gene>
    <name evidence="4" type="ORF">ACEZDE_30265</name>
</gene>
<organism evidence="4 5">
    <name type="scientific">Streptacidiphilus cavernicola</name>
    <dbReference type="NCBI Taxonomy" id="3342716"/>
    <lineage>
        <taxon>Bacteria</taxon>
        <taxon>Bacillati</taxon>
        <taxon>Actinomycetota</taxon>
        <taxon>Actinomycetes</taxon>
        <taxon>Kitasatosporales</taxon>
        <taxon>Streptomycetaceae</taxon>
        <taxon>Streptacidiphilus</taxon>
    </lineage>
</organism>
<evidence type="ECO:0000256" key="1">
    <source>
        <dbReference type="ARBA" id="ARBA00023125"/>
    </source>
</evidence>
<dbReference type="Gene3D" id="1.10.1660.10">
    <property type="match status" value="1"/>
</dbReference>
<dbReference type="InterPro" id="IPR047057">
    <property type="entry name" value="MerR_fam"/>
</dbReference>
<accession>A0ABV6W4G6</accession>
<protein>
    <submittedName>
        <fullName evidence="4">MerR family transcriptional regulator</fullName>
    </submittedName>
</protein>
<dbReference type="SUPFAM" id="SSF46955">
    <property type="entry name" value="Putative DNA-binding domain"/>
    <property type="match status" value="1"/>
</dbReference>
<feature type="region of interest" description="Disordered" evidence="2">
    <location>
        <begin position="1"/>
        <end position="26"/>
    </location>
</feature>
<evidence type="ECO:0000313" key="5">
    <source>
        <dbReference type="Proteomes" id="UP001592531"/>
    </source>
</evidence>
<dbReference type="PANTHER" id="PTHR30204:SF97">
    <property type="entry name" value="MERR FAMILY REGULATORY PROTEIN"/>
    <property type="match status" value="1"/>
</dbReference>
<dbReference type="PANTHER" id="PTHR30204">
    <property type="entry name" value="REDOX-CYCLING DRUG-SENSING TRANSCRIPTIONAL ACTIVATOR SOXR"/>
    <property type="match status" value="1"/>
</dbReference>
<dbReference type="SMART" id="SM00422">
    <property type="entry name" value="HTH_MERR"/>
    <property type="match status" value="1"/>
</dbReference>
<feature type="domain" description="HTH merR-type" evidence="3">
    <location>
        <begin position="23"/>
        <end position="92"/>
    </location>
</feature>
<keyword evidence="5" id="KW-1185">Reference proteome</keyword>
<comment type="caution">
    <text evidence="4">The sequence shown here is derived from an EMBL/GenBank/DDBJ whole genome shotgun (WGS) entry which is preliminary data.</text>
</comment>
<dbReference type="EMBL" id="JBHFAB010000031">
    <property type="protein sequence ID" value="MFC1420897.1"/>
    <property type="molecule type" value="Genomic_DNA"/>
</dbReference>
<dbReference type="InterPro" id="IPR003759">
    <property type="entry name" value="Cbl-bd_cap"/>
</dbReference>
<dbReference type="RefSeq" id="WP_380543051.1">
    <property type="nucleotide sequence ID" value="NZ_JBHFAB010000031.1"/>
</dbReference>
<name>A0ABV6W4G6_9ACTN</name>
<evidence type="ECO:0000313" key="4">
    <source>
        <dbReference type="EMBL" id="MFC1420897.1"/>
    </source>
</evidence>
<proteinExistence type="predicted"/>
<keyword evidence="1" id="KW-0238">DNA-binding</keyword>
<sequence>MQEVIEPRTAMTHDSSGGETGAGFPTGEVARRLGVSAVTLRSWERRYGIGPAQRAEGHHRRWTAADIARLEAMCALTAQGLPPAEAARVAARAAVPALSAEPPSHEGEEQSEVARSRVRGLIRAADRLDAPAIDELLVAALDRWGVEVAWEELIAPALRAAGRRWAARGETAIEVEHLLSWHVSAQLRRRATPAARTASLALLAATPGEDHTLPLDAVAAALTERGIPFRMLGSSVPPAALAHSLRRLGPAAVVLWSQSHSTAAPQIAADILATPFGIAGARHRPLLLLAGPGWRHLNPPPGALRPPGLRAAVERIADAVTGAVTGAGDLSARPVPATTEVTPFVQTP</sequence>
<dbReference type="CDD" id="cd01104">
    <property type="entry name" value="HTH_MlrA-CarA"/>
    <property type="match status" value="1"/>
</dbReference>
<dbReference type="Pfam" id="PF13411">
    <property type="entry name" value="MerR_1"/>
    <property type="match status" value="1"/>
</dbReference>
<dbReference type="InterPro" id="IPR036594">
    <property type="entry name" value="Meth_synthase_dom"/>
</dbReference>
<dbReference type="PROSITE" id="PS50937">
    <property type="entry name" value="HTH_MERR_2"/>
    <property type="match status" value="1"/>
</dbReference>
<dbReference type="Gene3D" id="3.40.50.280">
    <property type="entry name" value="Cobalamin-binding domain"/>
    <property type="match status" value="1"/>
</dbReference>
<evidence type="ECO:0000259" key="3">
    <source>
        <dbReference type="PROSITE" id="PS50937"/>
    </source>
</evidence>
<dbReference type="InterPro" id="IPR009061">
    <property type="entry name" value="DNA-bd_dom_put_sf"/>
</dbReference>
<dbReference type="Gene3D" id="1.10.1240.10">
    <property type="entry name" value="Methionine synthase domain"/>
    <property type="match status" value="1"/>
</dbReference>
<evidence type="ECO:0000256" key="2">
    <source>
        <dbReference type="SAM" id="MobiDB-lite"/>
    </source>
</evidence>
<dbReference type="Proteomes" id="UP001592531">
    <property type="component" value="Unassembled WGS sequence"/>
</dbReference>